<evidence type="ECO:0000313" key="2">
    <source>
        <dbReference type="Proteomes" id="UP001164286"/>
    </source>
</evidence>
<comment type="caution">
    <text evidence="1">The sequence shown here is derived from an EMBL/GenBank/DDBJ whole genome shotgun (WGS) entry which is preliminary data.</text>
</comment>
<proteinExistence type="predicted"/>
<reference evidence="1" key="1">
    <citation type="journal article" date="2022" name="G3 (Bethesda)">
        <title>High quality genome of the basidiomycete yeast Dioszegia hungarica PDD-24b-2 isolated from cloud water.</title>
        <authorList>
            <person name="Jarrige D."/>
            <person name="Haridas S."/>
            <person name="Bleykasten-Grosshans C."/>
            <person name="Joly M."/>
            <person name="Nadalig T."/>
            <person name="Sancelme M."/>
            <person name="Vuilleumier S."/>
            <person name="Grigoriev I.V."/>
            <person name="Amato P."/>
            <person name="Bringel F."/>
        </authorList>
    </citation>
    <scope>NUCLEOTIDE SEQUENCE</scope>
    <source>
        <strain evidence="1">PDD-24b-2</strain>
    </source>
</reference>
<sequence length="209" mass="22487">MSRVSPLGSTSGRDWRGPCRSIRQREAATARTQKAQDILSAEGTLEVPRSEGMLVGPGKIQRAQEAMAASALKLWGPGDNGGTRDPYDVIGCYEALPASLQHLWSIHFVNDIFRIGSLADAKVVAEGFSQVLRKEVASVDVLKQGIAARMVNLDHDVNGFPQVYKAVAILVRALNLSDHDIAKLVAVVVSQTTTTPEAKMLRALAEVDA</sequence>
<dbReference type="GeneID" id="77729941"/>
<dbReference type="Proteomes" id="UP001164286">
    <property type="component" value="Unassembled WGS sequence"/>
</dbReference>
<dbReference type="EMBL" id="JAKWFO010000001">
    <property type="protein sequence ID" value="KAI9639412.1"/>
    <property type="molecule type" value="Genomic_DNA"/>
</dbReference>
<dbReference type="AlphaFoldDB" id="A0AA38HFT0"/>
<evidence type="ECO:0000313" key="1">
    <source>
        <dbReference type="EMBL" id="KAI9639412.1"/>
    </source>
</evidence>
<dbReference type="RefSeq" id="XP_052949189.1">
    <property type="nucleotide sequence ID" value="XM_053090736.1"/>
</dbReference>
<name>A0AA38HFT0_9TREE</name>
<accession>A0AA38HFT0</accession>
<protein>
    <submittedName>
        <fullName evidence="1">Uncharacterized protein</fullName>
    </submittedName>
</protein>
<gene>
    <name evidence="1" type="ORF">MKK02DRAFT_39710</name>
</gene>
<organism evidence="1 2">
    <name type="scientific">Dioszegia hungarica</name>
    <dbReference type="NCBI Taxonomy" id="4972"/>
    <lineage>
        <taxon>Eukaryota</taxon>
        <taxon>Fungi</taxon>
        <taxon>Dikarya</taxon>
        <taxon>Basidiomycota</taxon>
        <taxon>Agaricomycotina</taxon>
        <taxon>Tremellomycetes</taxon>
        <taxon>Tremellales</taxon>
        <taxon>Bulleribasidiaceae</taxon>
        <taxon>Dioszegia</taxon>
    </lineage>
</organism>
<keyword evidence="2" id="KW-1185">Reference proteome</keyword>